<dbReference type="HOGENOM" id="CLU_130297_0_1_0"/>
<evidence type="ECO:0000313" key="1">
    <source>
        <dbReference type="EMBL" id="ADO83711.1"/>
    </source>
</evidence>
<dbReference type="Pfam" id="PF04985">
    <property type="entry name" value="Phage_tube"/>
    <property type="match status" value="1"/>
</dbReference>
<gene>
    <name evidence="1" type="ordered locus">Ilyop_1940</name>
</gene>
<dbReference type="RefSeq" id="WP_013388373.1">
    <property type="nucleotide sequence ID" value="NC_014633.1"/>
</dbReference>
<dbReference type="Proteomes" id="UP000006875">
    <property type="component" value="Plasmid pILYOP01"/>
</dbReference>
<sequence>MKNIPEKILQIRVLEGSSELGGIVDITPPNFENQSEEITGAGIDGSYESSSVGGYSNLPLVLKHRVVPSIASRRLMKPGAKDLTIYMAKQIYNSESGETEIQKIEIQAKATHKSLNSGTTGPNTKQDAEQTFNLLSYKETIDGEVAIEYDKFNQVCIIDGTDVLAEVRNALGLS</sequence>
<keyword evidence="1" id="KW-0614">Plasmid</keyword>
<reference evidence="1 2" key="1">
    <citation type="journal article" date="2010" name="Stand. Genomic Sci.">
        <title>Complete genome sequence of Ilyobacter polytropus type strain (CuHbu1).</title>
        <authorList>
            <person name="Sikorski J."/>
            <person name="Chertkov O."/>
            <person name="Lapidus A."/>
            <person name="Nolan M."/>
            <person name="Lucas S."/>
            <person name="Del Rio T.G."/>
            <person name="Tice H."/>
            <person name="Cheng J.F."/>
            <person name="Tapia R."/>
            <person name="Han C."/>
            <person name="Goodwin L."/>
            <person name="Pitluck S."/>
            <person name="Liolios K."/>
            <person name="Ivanova N."/>
            <person name="Mavromatis K."/>
            <person name="Mikhailova N."/>
            <person name="Pati A."/>
            <person name="Chen A."/>
            <person name="Palaniappan K."/>
            <person name="Land M."/>
            <person name="Hauser L."/>
            <person name="Chang Y.J."/>
            <person name="Jeffries C.D."/>
            <person name="Brambilla E."/>
            <person name="Yasawong M."/>
            <person name="Rohde M."/>
            <person name="Pukall R."/>
            <person name="Spring S."/>
            <person name="Goker M."/>
            <person name="Woyke T."/>
            <person name="Bristow J."/>
            <person name="Eisen J.A."/>
            <person name="Markowitz V."/>
            <person name="Hugenholtz P."/>
            <person name="Kyrpides N.C."/>
            <person name="Klenk H.P."/>
        </authorList>
    </citation>
    <scope>NUCLEOTIDE SEQUENCE [LARGE SCALE GENOMIC DNA]</scope>
    <source>
        <strain evidence="2">ATCC 51220 / DSM 2926 / LMG 16218 / CuHBu1</strain>
        <plasmid evidence="2">pILYOP01</plasmid>
    </source>
</reference>
<geneLocation type="plasmid" evidence="1 2">
    <name>pILYOP01</name>
</geneLocation>
<proteinExistence type="predicted"/>
<dbReference type="KEGG" id="ipo:Ilyop_1940"/>
<accession>E3HBL5</accession>
<keyword evidence="2" id="KW-1185">Reference proteome</keyword>
<evidence type="ECO:0000313" key="2">
    <source>
        <dbReference type="Proteomes" id="UP000006875"/>
    </source>
</evidence>
<dbReference type="OrthoDB" id="9814992at2"/>
<organism evidence="1 2">
    <name type="scientific">Ilyobacter polytropus (strain ATCC 51220 / DSM 2926 / LMG 16218 / CuHBu1)</name>
    <dbReference type="NCBI Taxonomy" id="572544"/>
    <lineage>
        <taxon>Bacteria</taxon>
        <taxon>Fusobacteriati</taxon>
        <taxon>Fusobacteriota</taxon>
        <taxon>Fusobacteriia</taxon>
        <taxon>Fusobacteriales</taxon>
        <taxon>Fusobacteriaceae</taxon>
        <taxon>Ilyobacter</taxon>
    </lineage>
</organism>
<dbReference type="AlphaFoldDB" id="E3HBL5"/>
<protein>
    <submittedName>
        <fullName evidence="1">Major tail tube protein</fullName>
    </submittedName>
</protein>
<dbReference type="InterPro" id="IPR006498">
    <property type="entry name" value="Tail_tube"/>
</dbReference>
<dbReference type="EMBL" id="CP002282">
    <property type="protein sequence ID" value="ADO83711.1"/>
    <property type="molecule type" value="Genomic_DNA"/>
</dbReference>
<name>E3HBL5_ILYPC</name>